<feature type="repeat" description="TPR" evidence="1">
    <location>
        <begin position="382"/>
        <end position="415"/>
    </location>
</feature>
<evidence type="ECO:0000313" key="3">
    <source>
        <dbReference type="EMBL" id="GIP17379.1"/>
    </source>
</evidence>
<dbReference type="Gene3D" id="3.40.50.150">
    <property type="entry name" value="Vaccinia Virus protein VP39"/>
    <property type="match status" value="1"/>
</dbReference>
<dbReference type="InterPro" id="IPR011990">
    <property type="entry name" value="TPR-like_helical_dom_sf"/>
</dbReference>
<dbReference type="InterPro" id="IPR029044">
    <property type="entry name" value="Nucleotide-diphossugar_trans"/>
</dbReference>
<gene>
    <name evidence="3" type="ORF">J40TS1_30210</name>
</gene>
<dbReference type="InterPro" id="IPR029063">
    <property type="entry name" value="SAM-dependent_MTases_sf"/>
</dbReference>
<name>A0A920CZV8_9BACL</name>
<protein>
    <recommendedName>
        <fullName evidence="2">Glycosyltransferase 2-like domain-containing protein</fullName>
    </recommendedName>
</protein>
<dbReference type="SUPFAM" id="SSF48452">
    <property type="entry name" value="TPR-like"/>
    <property type="match status" value="1"/>
</dbReference>
<proteinExistence type="predicted"/>
<dbReference type="SUPFAM" id="SSF53448">
    <property type="entry name" value="Nucleotide-diphospho-sugar transferases"/>
    <property type="match status" value="1"/>
</dbReference>
<dbReference type="Pfam" id="PF00535">
    <property type="entry name" value="Glycos_transf_2"/>
    <property type="match status" value="1"/>
</dbReference>
<evidence type="ECO:0000259" key="2">
    <source>
        <dbReference type="Pfam" id="PF00535"/>
    </source>
</evidence>
<keyword evidence="4" id="KW-1185">Reference proteome</keyword>
<dbReference type="PANTHER" id="PTHR43630">
    <property type="entry name" value="POLY-BETA-1,6-N-ACETYL-D-GLUCOSAMINE SYNTHASE"/>
    <property type="match status" value="1"/>
</dbReference>
<dbReference type="EMBL" id="BOSE01000005">
    <property type="protein sequence ID" value="GIP17379.1"/>
    <property type="molecule type" value="Genomic_DNA"/>
</dbReference>
<dbReference type="AlphaFoldDB" id="A0A920CZV8"/>
<dbReference type="SUPFAM" id="SSF53335">
    <property type="entry name" value="S-adenosyl-L-methionine-dependent methyltransferases"/>
    <property type="match status" value="1"/>
</dbReference>
<dbReference type="InterPro" id="IPR001173">
    <property type="entry name" value="Glyco_trans_2-like"/>
</dbReference>
<dbReference type="RefSeq" id="WP_213516624.1">
    <property type="nucleotide sequence ID" value="NZ_BOSE01000005.1"/>
</dbReference>
<evidence type="ECO:0000313" key="4">
    <source>
        <dbReference type="Proteomes" id="UP000683139"/>
    </source>
</evidence>
<organism evidence="3 4">
    <name type="scientific">Paenibacillus montaniterrae</name>
    <dbReference type="NCBI Taxonomy" id="429341"/>
    <lineage>
        <taxon>Bacteria</taxon>
        <taxon>Bacillati</taxon>
        <taxon>Bacillota</taxon>
        <taxon>Bacilli</taxon>
        <taxon>Bacillales</taxon>
        <taxon>Paenibacillaceae</taxon>
        <taxon>Paenibacillus</taxon>
    </lineage>
</organism>
<keyword evidence="1" id="KW-0802">TPR repeat</keyword>
<sequence>MPFSSESGKAWKKQSIKRLIGKCTNKSILDVGAGAGTYSDLLRPILPGATFAAIEVWEPYVEQYHLKQKYDELYQQDVREFVPDKRYGVTIFGDVLEHLIKEEAIEVYNKLLESSEFVLISIPIVHYPQGPYRDNPYEEHKKDDWSHEEVMATFPHLALSHTENEIGMYVGFNPELYTEKDVIDAHAPTIAVYGIYKNEAAFMQRFLESVKQADEIVLCDTGSTDGTNEIISEFRKSNPDVPLSTYKILVSPWRFDDARNTVLSLVNPEIDLCISLDIDEYLMDGWKEHLINQWEYGYTRYYHKFKTFWPGGGESEHWHERIHSRLGYTWKLPVHEILEYNGEEKVKYIPEFWMYQKPDTSKSRSSYLPLLEQSVKERKDVWKSWSFLAEEYISAGRYDDAMKAIETAINIENSDKSYLYYMKSRVYSARNETALVKLSLDQAIHFLPGRREPYYSKALYLHQIGNNTEAWFALKEAERIQDRITDYHYNASAWDESFEQLKKTVLELARKEGQLL</sequence>
<dbReference type="PROSITE" id="PS50005">
    <property type="entry name" value="TPR"/>
    <property type="match status" value="1"/>
</dbReference>
<dbReference type="Proteomes" id="UP000683139">
    <property type="component" value="Unassembled WGS sequence"/>
</dbReference>
<comment type="caution">
    <text evidence="3">The sequence shown here is derived from an EMBL/GenBank/DDBJ whole genome shotgun (WGS) entry which is preliminary data.</text>
</comment>
<reference evidence="3" key="1">
    <citation type="submission" date="2021-03" db="EMBL/GenBank/DDBJ databases">
        <title>Antimicrobial resistance genes in bacteria isolated from Japanese honey, and their potential for conferring macrolide and lincosamide resistance in the American foulbrood pathogen Paenibacillus larvae.</title>
        <authorList>
            <person name="Okamoto M."/>
            <person name="Kumagai M."/>
            <person name="Kanamori H."/>
            <person name="Takamatsu D."/>
        </authorList>
    </citation>
    <scope>NUCLEOTIDE SEQUENCE</scope>
    <source>
        <strain evidence="3">J40TS1</strain>
    </source>
</reference>
<evidence type="ECO:0000256" key="1">
    <source>
        <dbReference type="PROSITE-ProRule" id="PRU00339"/>
    </source>
</evidence>
<accession>A0A920CZV8</accession>
<dbReference type="Gene3D" id="1.25.40.10">
    <property type="entry name" value="Tetratricopeptide repeat domain"/>
    <property type="match status" value="1"/>
</dbReference>
<dbReference type="Gene3D" id="3.90.550.10">
    <property type="entry name" value="Spore Coat Polysaccharide Biosynthesis Protein SpsA, Chain A"/>
    <property type="match status" value="1"/>
</dbReference>
<dbReference type="PANTHER" id="PTHR43630:SF2">
    <property type="entry name" value="GLYCOSYLTRANSFERASE"/>
    <property type="match status" value="1"/>
</dbReference>
<dbReference type="SMART" id="SM00028">
    <property type="entry name" value="TPR"/>
    <property type="match status" value="2"/>
</dbReference>
<dbReference type="InterPro" id="IPR019734">
    <property type="entry name" value="TPR_rpt"/>
</dbReference>
<feature type="domain" description="Glycosyltransferase 2-like" evidence="2">
    <location>
        <begin position="196"/>
        <end position="299"/>
    </location>
</feature>